<keyword evidence="9 10" id="KW-0961">Cell wall biogenesis/degradation</keyword>
<evidence type="ECO:0000256" key="11">
    <source>
        <dbReference type="PIRSR" id="PIRSR039102-1"/>
    </source>
</evidence>
<evidence type="ECO:0000313" key="15">
    <source>
        <dbReference type="EMBL" id="ACV23832.1"/>
    </source>
</evidence>
<dbReference type="eggNOG" id="COG1181">
    <property type="taxonomic scope" value="Bacteria"/>
</dbReference>
<dbReference type="Gene3D" id="3.30.470.20">
    <property type="entry name" value="ATP-grasp fold, B domain"/>
    <property type="match status" value="1"/>
</dbReference>
<dbReference type="InterPro" id="IPR016185">
    <property type="entry name" value="PreATP-grasp_dom_sf"/>
</dbReference>
<evidence type="ECO:0000256" key="9">
    <source>
        <dbReference type="ARBA" id="ARBA00023316"/>
    </source>
</evidence>
<comment type="pathway">
    <text evidence="10">Cell wall biogenesis; peptidoglycan biosynthesis.</text>
</comment>
<feature type="active site" evidence="11">
    <location>
        <position position="291"/>
    </location>
</feature>
<evidence type="ECO:0000256" key="8">
    <source>
        <dbReference type="ARBA" id="ARBA00022984"/>
    </source>
</evidence>
<dbReference type="InterPro" id="IPR000291">
    <property type="entry name" value="D-Ala_lig_Van_CS"/>
</dbReference>
<name>C7N496_SLAHD</name>
<dbReference type="InterPro" id="IPR011095">
    <property type="entry name" value="Dala_Dala_lig_C"/>
</dbReference>
<comment type="catalytic activity">
    <reaction evidence="10">
        <text>2 D-alanine + ATP = D-alanyl-D-alanine + ADP + phosphate + H(+)</text>
        <dbReference type="Rhea" id="RHEA:11224"/>
        <dbReference type="ChEBI" id="CHEBI:15378"/>
        <dbReference type="ChEBI" id="CHEBI:30616"/>
        <dbReference type="ChEBI" id="CHEBI:43474"/>
        <dbReference type="ChEBI" id="CHEBI:57416"/>
        <dbReference type="ChEBI" id="CHEBI:57822"/>
        <dbReference type="ChEBI" id="CHEBI:456216"/>
        <dbReference type="EC" id="6.3.2.4"/>
    </reaction>
</comment>
<dbReference type="InterPro" id="IPR005905">
    <property type="entry name" value="D_ala_D_ala"/>
</dbReference>
<feature type="active site" evidence="11">
    <location>
        <position position="156"/>
    </location>
</feature>
<dbReference type="GO" id="GO:0008360">
    <property type="term" value="P:regulation of cell shape"/>
    <property type="evidence" value="ECO:0007669"/>
    <property type="project" value="UniProtKB-KW"/>
</dbReference>
<dbReference type="EC" id="6.3.2.4" evidence="10"/>
<comment type="function">
    <text evidence="10">Cell wall formation.</text>
</comment>
<feature type="binding site" evidence="12">
    <location>
        <position position="280"/>
    </location>
    <ligand>
        <name>Mg(2+)</name>
        <dbReference type="ChEBI" id="CHEBI:18420"/>
        <label>1</label>
    </ligand>
</feature>
<evidence type="ECO:0000256" key="12">
    <source>
        <dbReference type="PIRSR" id="PIRSR039102-3"/>
    </source>
</evidence>
<dbReference type="HOGENOM" id="CLU_039268_1_1_11"/>
<dbReference type="GO" id="GO:0005737">
    <property type="term" value="C:cytoplasm"/>
    <property type="evidence" value="ECO:0007669"/>
    <property type="project" value="UniProtKB-SubCell"/>
</dbReference>
<dbReference type="Proteomes" id="UP000002026">
    <property type="component" value="Chromosome"/>
</dbReference>
<dbReference type="PROSITE" id="PS00843">
    <property type="entry name" value="DALA_DALA_LIGASE_1"/>
    <property type="match status" value="1"/>
</dbReference>
<dbReference type="PANTHER" id="PTHR23132:SF23">
    <property type="entry name" value="D-ALANINE--D-ALANINE LIGASE B"/>
    <property type="match status" value="1"/>
</dbReference>
<dbReference type="UniPathway" id="UPA00219"/>
<feature type="active site" evidence="11">
    <location>
        <position position="22"/>
    </location>
</feature>
<comment type="cofactor">
    <cofactor evidence="12">
        <name>Mg(2+)</name>
        <dbReference type="ChEBI" id="CHEBI:18420"/>
    </cofactor>
    <cofactor evidence="12">
        <name>Mn(2+)</name>
        <dbReference type="ChEBI" id="CHEBI:29035"/>
    </cofactor>
    <text evidence="12">Binds 2 magnesium or manganese ions per subunit.</text>
</comment>
<dbReference type="GO" id="GO:0009252">
    <property type="term" value="P:peptidoglycan biosynthetic process"/>
    <property type="evidence" value="ECO:0007669"/>
    <property type="project" value="UniProtKB-UniRule"/>
</dbReference>
<keyword evidence="7 10" id="KW-0133">Cell shape</keyword>
<feature type="domain" description="ATP-grasp" evidence="14">
    <location>
        <begin position="109"/>
        <end position="313"/>
    </location>
</feature>
<dbReference type="Gene3D" id="3.30.1490.20">
    <property type="entry name" value="ATP-grasp fold, A domain"/>
    <property type="match status" value="1"/>
</dbReference>
<dbReference type="EMBL" id="CP001684">
    <property type="protein sequence ID" value="ACV23832.1"/>
    <property type="molecule type" value="Genomic_DNA"/>
</dbReference>
<dbReference type="AlphaFoldDB" id="C7N496"/>
<evidence type="ECO:0000256" key="13">
    <source>
        <dbReference type="PROSITE-ProRule" id="PRU00409"/>
    </source>
</evidence>
<dbReference type="GO" id="GO:0008716">
    <property type="term" value="F:D-alanine-D-alanine ligase activity"/>
    <property type="evidence" value="ECO:0007669"/>
    <property type="project" value="UniProtKB-UniRule"/>
</dbReference>
<comment type="similarity">
    <text evidence="2 10">Belongs to the D-alanine--D-alanine ligase family.</text>
</comment>
<organism evidence="15 16">
    <name type="scientific">Slackia heliotrinireducens (strain ATCC 29202 / DSM 20476 / NCTC 11029 / RHS 1)</name>
    <name type="common">Peptococcus heliotrinreducens</name>
    <dbReference type="NCBI Taxonomy" id="471855"/>
    <lineage>
        <taxon>Bacteria</taxon>
        <taxon>Bacillati</taxon>
        <taxon>Actinomycetota</taxon>
        <taxon>Coriobacteriia</taxon>
        <taxon>Eggerthellales</taxon>
        <taxon>Eggerthellaceae</taxon>
        <taxon>Slackia</taxon>
    </lineage>
</organism>
<evidence type="ECO:0000256" key="6">
    <source>
        <dbReference type="ARBA" id="ARBA00022840"/>
    </source>
</evidence>
<dbReference type="Pfam" id="PF01820">
    <property type="entry name" value="Dala_Dala_lig_N"/>
    <property type="match status" value="1"/>
</dbReference>
<keyword evidence="3 10" id="KW-0963">Cytoplasm</keyword>
<evidence type="ECO:0000256" key="7">
    <source>
        <dbReference type="ARBA" id="ARBA00022960"/>
    </source>
</evidence>
<feature type="binding site" evidence="12">
    <location>
        <position position="280"/>
    </location>
    <ligand>
        <name>Mg(2+)</name>
        <dbReference type="ChEBI" id="CHEBI:18420"/>
        <label>2</label>
    </ligand>
</feature>
<accession>C7N496</accession>
<keyword evidence="4 10" id="KW-0436">Ligase</keyword>
<reference evidence="15 16" key="1">
    <citation type="journal article" date="2009" name="Stand. Genomic Sci.">
        <title>Complete genome sequence of Slackia heliotrinireducens type strain (RHS 1).</title>
        <authorList>
            <person name="Pukall R."/>
            <person name="Lapidus A."/>
            <person name="Nolan M."/>
            <person name="Copeland A."/>
            <person name="Glavina Del Rio T."/>
            <person name="Lucas S."/>
            <person name="Chen F."/>
            <person name="Tice H."/>
            <person name="Cheng J.F."/>
            <person name="Chertkov O."/>
            <person name="Bruce D."/>
            <person name="Goodwin L."/>
            <person name="Kuske C."/>
            <person name="Brettin T."/>
            <person name="Detter J.C."/>
            <person name="Han C."/>
            <person name="Pitluck S."/>
            <person name="Pati A."/>
            <person name="Mavrommatis K."/>
            <person name="Ivanova N."/>
            <person name="Ovchinnikova G."/>
            <person name="Chen A."/>
            <person name="Palaniappan K."/>
            <person name="Schneider S."/>
            <person name="Rohde M."/>
            <person name="Chain P."/>
            <person name="D'haeseleer P."/>
            <person name="Goker M."/>
            <person name="Bristow J."/>
            <person name="Eisen J.A."/>
            <person name="Markowitz V."/>
            <person name="Kyrpides N.C."/>
            <person name="Klenk H.P."/>
            <person name="Hugenholtz P."/>
        </authorList>
    </citation>
    <scope>NUCLEOTIDE SEQUENCE [LARGE SCALE GENOMIC DNA]</scope>
    <source>
        <strain evidence="16">ATCC 29202 / DSM 20476 / NCTC 11029 / RHS 1</strain>
    </source>
</reference>
<evidence type="ECO:0000259" key="14">
    <source>
        <dbReference type="PROSITE" id="PS50975"/>
    </source>
</evidence>
<dbReference type="NCBIfam" id="NF002378">
    <property type="entry name" value="PRK01372.1"/>
    <property type="match status" value="1"/>
</dbReference>
<dbReference type="RefSeq" id="WP_012799927.1">
    <property type="nucleotide sequence ID" value="NC_013165.1"/>
</dbReference>
<dbReference type="STRING" id="471855.Shel_28460"/>
<feature type="binding site" evidence="12">
    <location>
        <position position="282"/>
    </location>
    <ligand>
        <name>Mg(2+)</name>
        <dbReference type="ChEBI" id="CHEBI:18420"/>
        <label>2</label>
    </ligand>
</feature>
<dbReference type="Gene3D" id="3.40.50.20">
    <property type="match status" value="1"/>
</dbReference>
<gene>
    <name evidence="10" type="primary">ddl</name>
    <name evidence="15" type="ordered locus">Shel_28460</name>
</gene>
<keyword evidence="8 10" id="KW-0573">Peptidoglycan synthesis</keyword>
<dbReference type="InterPro" id="IPR011127">
    <property type="entry name" value="Dala_Dala_lig_N"/>
</dbReference>
<dbReference type="GO" id="GO:0046872">
    <property type="term" value="F:metal ion binding"/>
    <property type="evidence" value="ECO:0007669"/>
    <property type="project" value="UniProtKB-KW"/>
</dbReference>
<evidence type="ECO:0000256" key="5">
    <source>
        <dbReference type="ARBA" id="ARBA00022741"/>
    </source>
</evidence>
<evidence type="ECO:0000256" key="2">
    <source>
        <dbReference type="ARBA" id="ARBA00010871"/>
    </source>
</evidence>
<keyword evidence="12" id="KW-0479">Metal-binding</keyword>
<protein>
    <recommendedName>
        <fullName evidence="10">D-alanine--D-alanine ligase</fullName>
        <ecNumber evidence="10">6.3.2.4</ecNumber>
    </recommendedName>
    <alternativeName>
        <fullName evidence="10">D-Ala-D-Ala ligase</fullName>
    </alternativeName>
    <alternativeName>
        <fullName evidence="10">D-alanylalanine synthetase</fullName>
    </alternativeName>
</protein>
<keyword evidence="12" id="KW-0464">Manganese</keyword>
<keyword evidence="6 13" id="KW-0067">ATP-binding</keyword>
<keyword evidence="16" id="KW-1185">Reference proteome</keyword>
<sequence>MGYSGNPSEYNVAVLCGGKSGEREVSLNSGKACAEALEASGFEVTLLDTAEKADLKRLIDEPFDVAFLALHGRGGEDGTIQGFLETVGIPYTGSGINASSVAINKSKAKDAYAQAGLRVAASMTISEDDILDENLISDIVETCGIPCVVKPTTEGSSLGMTIVRDAADIAEAIKTALAVDVEAMVEQFISGTELTVGVIGNDDAEALPVIQIVPTEDEFYNYHAKYAAGGSRHLCPAPVSRDVTENAQEMAVAAHMVLGCRGVSRTDIIVDADDTCWVLETNTIPGMTGTSLVPDAAKVAGMDFQQLCEKLIALALE</sequence>
<dbReference type="KEGG" id="shi:Shel_28460"/>
<dbReference type="NCBIfam" id="TIGR01205">
    <property type="entry name" value="D_ala_D_alaTIGR"/>
    <property type="match status" value="1"/>
</dbReference>
<comment type="subcellular location">
    <subcellularLocation>
        <location evidence="1 10">Cytoplasm</location>
    </subcellularLocation>
</comment>
<evidence type="ECO:0000256" key="10">
    <source>
        <dbReference type="HAMAP-Rule" id="MF_00047"/>
    </source>
</evidence>
<dbReference type="SUPFAM" id="SSF56059">
    <property type="entry name" value="Glutathione synthetase ATP-binding domain-like"/>
    <property type="match status" value="1"/>
</dbReference>
<dbReference type="PROSITE" id="PS50975">
    <property type="entry name" value="ATP_GRASP"/>
    <property type="match status" value="1"/>
</dbReference>
<evidence type="ECO:0000256" key="4">
    <source>
        <dbReference type="ARBA" id="ARBA00022598"/>
    </source>
</evidence>
<dbReference type="PROSITE" id="PS00844">
    <property type="entry name" value="DALA_DALA_LIGASE_2"/>
    <property type="match status" value="1"/>
</dbReference>
<dbReference type="GO" id="GO:0005524">
    <property type="term" value="F:ATP binding"/>
    <property type="evidence" value="ECO:0007669"/>
    <property type="project" value="UniProtKB-UniRule"/>
</dbReference>
<dbReference type="InterPro" id="IPR013815">
    <property type="entry name" value="ATP_grasp_subdomain_1"/>
</dbReference>
<feature type="binding site" evidence="12">
    <location>
        <position position="267"/>
    </location>
    <ligand>
        <name>Mg(2+)</name>
        <dbReference type="ChEBI" id="CHEBI:18420"/>
        <label>1</label>
    </ligand>
</feature>
<proteinExistence type="inferred from homology"/>
<dbReference type="InterPro" id="IPR011761">
    <property type="entry name" value="ATP-grasp"/>
</dbReference>
<dbReference type="SUPFAM" id="SSF52440">
    <property type="entry name" value="PreATP-grasp domain"/>
    <property type="match status" value="1"/>
</dbReference>
<evidence type="ECO:0000313" key="16">
    <source>
        <dbReference type="Proteomes" id="UP000002026"/>
    </source>
</evidence>
<keyword evidence="5 13" id="KW-0547">Nucleotide-binding</keyword>
<dbReference type="HAMAP" id="MF_00047">
    <property type="entry name" value="Dala_Dala_lig"/>
    <property type="match status" value="1"/>
</dbReference>
<dbReference type="PIRSF" id="PIRSF039102">
    <property type="entry name" value="Ddl/VanB"/>
    <property type="match status" value="1"/>
</dbReference>
<evidence type="ECO:0000256" key="3">
    <source>
        <dbReference type="ARBA" id="ARBA00022490"/>
    </source>
</evidence>
<dbReference type="GO" id="GO:0071555">
    <property type="term" value="P:cell wall organization"/>
    <property type="evidence" value="ECO:0007669"/>
    <property type="project" value="UniProtKB-KW"/>
</dbReference>
<keyword evidence="12" id="KW-0460">Magnesium</keyword>
<evidence type="ECO:0000256" key="1">
    <source>
        <dbReference type="ARBA" id="ARBA00004496"/>
    </source>
</evidence>
<dbReference type="PANTHER" id="PTHR23132">
    <property type="entry name" value="D-ALANINE--D-ALANINE LIGASE"/>
    <property type="match status" value="1"/>
</dbReference>
<dbReference type="Pfam" id="PF07478">
    <property type="entry name" value="Dala_Dala_lig_C"/>
    <property type="match status" value="1"/>
</dbReference>